<accession>A0A0E9NJE6</accession>
<comment type="subcellular location">
    <subcellularLocation>
        <location evidence="1">Membrane</location>
        <topology evidence="1">Multi-pass membrane protein</topology>
    </subcellularLocation>
</comment>
<keyword evidence="3 6" id="KW-0812">Transmembrane</keyword>
<evidence type="ECO:0000313" key="9">
    <source>
        <dbReference type="Proteomes" id="UP000033140"/>
    </source>
</evidence>
<dbReference type="Proteomes" id="UP000033140">
    <property type="component" value="Unassembled WGS sequence"/>
</dbReference>
<keyword evidence="9" id="KW-1185">Reference proteome</keyword>
<reference evidence="8 9" key="3">
    <citation type="journal article" date="2015" name="Genome Announc.">
        <title>Draft Genome Sequence of the Archiascomycetous Yeast Saitoella complicata.</title>
        <authorList>
            <person name="Yamauchi K."/>
            <person name="Kondo S."/>
            <person name="Hamamoto M."/>
            <person name="Takahashi Y."/>
            <person name="Ogura Y."/>
            <person name="Hayashi T."/>
            <person name="Nishida H."/>
        </authorList>
    </citation>
    <scope>NUCLEOTIDE SEQUENCE [LARGE SCALE GENOMIC DNA]</scope>
    <source>
        <strain evidence="8 9">NRRL Y-17804</strain>
    </source>
</reference>
<feature type="region of interest" description="Disordered" evidence="7">
    <location>
        <begin position="1"/>
        <end position="23"/>
    </location>
</feature>
<organism evidence="8 9">
    <name type="scientific">Saitoella complicata (strain BCRC 22490 / CBS 7301 / JCM 7358 / NBRC 10748 / NRRL Y-17804)</name>
    <dbReference type="NCBI Taxonomy" id="698492"/>
    <lineage>
        <taxon>Eukaryota</taxon>
        <taxon>Fungi</taxon>
        <taxon>Dikarya</taxon>
        <taxon>Ascomycota</taxon>
        <taxon>Taphrinomycotina</taxon>
        <taxon>Taphrinomycotina incertae sedis</taxon>
        <taxon>Saitoella</taxon>
    </lineage>
</organism>
<reference evidence="8 9" key="1">
    <citation type="journal article" date="2011" name="J. Gen. Appl. Microbiol.">
        <title>Draft genome sequencing of the enigmatic yeast Saitoella complicata.</title>
        <authorList>
            <person name="Nishida H."/>
            <person name="Hamamoto M."/>
            <person name="Sugiyama J."/>
        </authorList>
    </citation>
    <scope>NUCLEOTIDE SEQUENCE [LARGE SCALE GENOMIC DNA]</scope>
    <source>
        <strain evidence="8 9">NRRL Y-17804</strain>
    </source>
</reference>
<reference evidence="8 9" key="2">
    <citation type="journal article" date="2014" name="J. Gen. Appl. Microbiol.">
        <title>The early diverging ascomycetous budding yeast Saitoella complicata has three histone deacetylases belonging to the Clr6, Hos2, and Rpd3 lineages.</title>
        <authorList>
            <person name="Nishida H."/>
            <person name="Matsumoto T."/>
            <person name="Kondo S."/>
            <person name="Hamamoto M."/>
            <person name="Yoshikawa H."/>
        </authorList>
    </citation>
    <scope>NUCLEOTIDE SEQUENCE [LARGE SCALE GENOMIC DNA]</scope>
    <source>
        <strain evidence="8 9">NRRL Y-17804</strain>
    </source>
</reference>
<comment type="similarity">
    <text evidence="2 6">Belongs to the peroxisomal membrane protein PXMP2/4 family.</text>
</comment>
<evidence type="ECO:0000256" key="6">
    <source>
        <dbReference type="RuleBase" id="RU363053"/>
    </source>
</evidence>
<name>A0A0E9NJE6_SAICN</name>
<evidence type="ECO:0000256" key="1">
    <source>
        <dbReference type="ARBA" id="ARBA00004141"/>
    </source>
</evidence>
<evidence type="ECO:0000256" key="3">
    <source>
        <dbReference type="ARBA" id="ARBA00022692"/>
    </source>
</evidence>
<evidence type="ECO:0000256" key="7">
    <source>
        <dbReference type="SAM" id="MobiDB-lite"/>
    </source>
</evidence>
<protein>
    <recommendedName>
        <fullName evidence="10">Integral membrane protein</fullName>
    </recommendedName>
</protein>
<gene>
    <name evidence="8" type="ORF">G7K_4127-t1</name>
</gene>
<dbReference type="STRING" id="698492.A0A0E9NJE6"/>
<dbReference type="EMBL" id="BACD03000028">
    <property type="protein sequence ID" value="GAO49992.1"/>
    <property type="molecule type" value="Genomic_DNA"/>
</dbReference>
<evidence type="ECO:0000256" key="4">
    <source>
        <dbReference type="ARBA" id="ARBA00022989"/>
    </source>
</evidence>
<dbReference type="OMA" id="KMAIYGA"/>
<comment type="caution">
    <text evidence="8">The sequence shown here is derived from an EMBL/GenBank/DDBJ whole genome shotgun (WGS) entry which is preliminary data.</text>
</comment>
<proteinExistence type="inferred from homology"/>
<dbReference type="GO" id="GO:0005778">
    <property type="term" value="C:peroxisomal membrane"/>
    <property type="evidence" value="ECO:0007669"/>
    <property type="project" value="TreeGrafter"/>
</dbReference>
<evidence type="ECO:0000256" key="5">
    <source>
        <dbReference type="ARBA" id="ARBA00023136"/>
    </source>
</evidence>
<evidence type="ECO:0000256" key="2">
    <source>
        <dbReference type="ARBA" id="ARBA00006824"/>
    </source>
</evidence>
<dbReference type="Pfam" id="PF04117">
    <property type="entry name" value="Mpv17_PMP22"/>
    <property type="match status" value="1"/>
</dbReference>
<sequence length="249" mass="28011">MRRIDLTDGLRSTSQQPHRPGHRSPLISTFSFASYSRKQLKMSVSKPADVNPYLAAYLNSLATNPLQTKMATSATLSSLQELLASYLAGEKDPVTGSYFSTRVYKMMIYGGCVSAPMGHILVGLLQRAFRGKEGAKWKALQILASNLLVSPVQNSVYLCCMAIIAGARNVEQVIATWRQGFMPVMRVTWLTSPLSILFAQKYLRNELWVPWFNLVSFLLGTYINAQTKKRRRELLAKQAREEEEAKKEL</sequence>
<keyword evidence="5 6" id="KW-0472">Membrane</keyword>
<dbReference type="PANTHER" id="PTHR11266:SF93">
    <property type="entry name" value="INTEGRAL MEMBRANE PROTEIN 25D9-6"/>
    <property type="match status" value="1"/>
</dbReference>
<comment type="caution">
    <text evidence="6">Lacks conserved residue(s) required for the propagation of feature annotation.</text>
</comment>
<keyword evidence="4 6" id="KW-1133">Transmembrane helix</keyword>
<evidence type="ECO:0008006" key="10">
    <source>
        <dbReference type="Google" id="ProtNLM"/>
    </source>
</evidence>
<dbReference type="InterPro" id="IPR007248">
    <property type="entry name" value="Mpv17_PMP22"/>
</dbReference>
<dbReference type="AlphaFoldDB" id="A0A0E9NJE6"/>
<feature type="transmembrane region" description="Helical" evidence="6">
    <location>
        <begin position="207"/>
        <end position="225"/>
    </location>
</feature>
<evidence type="ECO:0000313" key="8">
    <source>
        <dbReference type="EMBL" id="GAO49992.1"/>
    </source>
</evidence>
<dbReference type="PANTHER" id="PTHR11266">
    <property type="entry name" value="PEROXISOMAL MEMBRANE PROTEIN 2, PXMP2 MPV17"/>
    <property type="match status" value="1"/>
</dbReference>